<dbReference type="GO" id="GO:0005886">
    <property type="term" value="C:plasma membrane"/>
    <property type="evidence" value="ECO:0007669"/>
    <property type="project" value="UniProtKB-SubCell"/>
</dbReference>
<evidence type="ECO:0000313" key="11">
    <source>
        <dbReference type="EMBL" id="MBB4043162.1"/>
    </source>
</evidence>
<comment type="caution">
    <text evidence="11">The sequence shown here is derived from an EMBL/GenBank/DDBJ whole genome shotgun (WGS) entry which is preliminary data.</text>
</comment>
<evidence type="ECO:0000256" key="1">
    <source>
        <dbReference type="ARBA" id="ARBA00004651"/>
    </source>
</evidence>
<dbReference type="InterPro" id="IPR012160">
    <property type="entry name" value="LtaS-like"/>
</dbReference>
<evidence type="ECO:0000313" key="12">
    <source>
        <dbReference type="Proteomes" id="UP000560658"/>
    </source>
</evidence>
<name>A0A840D3Y6_9BACE</name>
<organism evidence="11 12">
    <name type="scientific">Bacteroides reticulotermitis</name>
    <dbReference type="NCBI Taxonomy" id="1133319"/>
    <lineage>
        <taxon>Bacteria</taxon>
        <taxon>Pseudomonadati</taxon>
        <taxon>Bacteroidota</taxon>
        <taxon>Bacteroidia</taxon>
        <taxon>Bacteroidales</taxon>
        <taxon>Bacteroidaceae</taxon>
        <taxon>Bacteroides</taxon>
    </lineage>
</organism>
<dbReference type="InterPro" id="IPR000917">
    <property type="entry name" value="Sulfatase_N"/>
</dbReference>
<evidence type="ECO:0000256" key="8">
    <source>
        <dbReference type="PIRSR" id="PIRSR005091-3"/>
    </source>
</evidence>
<feature type="binding site" evidence="8">
    <location>
        <position position="498"/>
    </location>
    <ligand>
        <name>Mn(2+)</name>
        <dbReference type="ChEBI" id="CHEBI:29035"/>
    </ligand>
</feature>
<dbReference type="PIRSF" id="PIRSF005091">
    <property type="entry name" value="Mmb_sulf_HI1246"/>
    <property type="match status" value="1"/>
</dbReference>
<dbReference type="AlphaFoldDB" id="A0A840D3Y6"/>
<evidence type="ECO:0000259" key="10">
    <source>
        <dbReference type="Pfam" id="PF00884"/>
    </source>
</evidence>
<dbReference type="CDD" id="cd16015">
    <property type="entry name" value="LTA_synthase"/>
    <property type="match status" value="1"/>
</dbReference>
<evidence type="ECO:0000256" key="4">
    <source>
        <dbReference type="ARBA" id="ARBA00022989"/>
    </source>
</evidence>
<feature type="transmembrane region" description="Helical" evidence="9">
    <location>
        <begin position="144"/>
        <end position="162"/>
    </location>
</feature>
<keyword evidence="2" id="KW-1003">Cell membrane</keyword>
<protein>
    <recommendedName>
        <fullName evidence="10">Sulfatase N-terminal domain-containing protein</fullName>
    </recommendedName>
</protein>
<keyword evidence="3 9" id="KW-0812">Transmembrane</keyword>
<dbReference type="Gene3D" id="3.30.1120.80">
    <property type="match status" value="1"/>
</dbReference>
<dbReference type="Gene3D" id="3.40.720.10">
    <property type="entry name" value="Alkaline Phosphatase, subunit A"/>
    <property type="match status" value="1"/>
</dbReference>
<dbReference type="RefSeq" id="WP_044162857.1">
    <property type="nucleotide sequence ID" value="NZ_JACIER010000003.1"/>
</dbReference>
<feature type="active site" evidence="6">
    <location>
        <position position="324"/>
    </location>
</feature>
<dbReference type="InterPro" id="IPR050448">
    <property type="entry name" value="OpgB/LTA_synthase_biosynth"/>
</dbReference>
<dbReference type="PANTHER" id="PTHR47371">
    <property type="entry name" value="LIPOTEICHOIC ACID SYNTHASE"/>
    <property type="match status" value="1"/>
</dbReference>
<keyword evidence="12" id="KW-1185">Reference proteome</keyword>
<evidence type="ECO:0000256" key="3">
    <source>
        <dbReference type="ARBA" id="ARBA00022692"/>
    </source>
</evidence>
<keyword evidence="7" id="KW-0479">Metal-binding</keyword>
<sequence>MNKYRSLYNTTLSLISNLLLVMGCFILCRIVFLAENYNAFTELTGGRLWKMFGGGFMFDTSAILYTNLLYIFLMLLPLHYKEKGIYQKITKGIFVATNLIAIIANLVDTVYFQYTHRRTTASIVSEFKNEDNLGGIFGTELLNHWYLTVLVVLFAYALYKLYRKPPVAKIYNFPLYYLTHVLTLGIGIYLCIGGMRGGFTGMVRPITISNANQYVDRPIETGIVLNTPFSIYRTIGKTPFAVPEYFDREKLEALYTPVHLPADTVQFRPLNVVVFILESFGKENSGFLNEELDNGTYKGFTPFLDSLMAEGLTFKYSFSNGMKSIDGMPSVLSGIPMFIEPFFLTPASLNTISSVGGELKKKGYYTAFFHGADNGSMGFEAFARTVGYTNYFGRTEYNEANPGNKDFDGHWGIWDEKFFQFFADKLSTFQQPFATALFSLSSHHPFAVPTEYEGAFPKGNVAIRQCIGYTDHALKLFFDKVSKEPWFDNTLFVFTADHTNSPERPEYQTECGLFSVPVVFYQHGSNLKGYVKDAIAQQIDIMPTVLSHLGYDAPYISFGCDLLTTSPEDTYAVNYINGVYQFFKGDYLLQFDGKRATGVFAFKTDKLLEHNLLGQLSQQSAMEDELKAIIQQYMTRMNGDGLVVTK</sequence>
<evidence type="ECO:0000256" key="2">
    <source>
        <dbReference type="ARBA" id="ARBA00022475"/>
    </source>
</evidence>
<dbReference type="PANTHER" id="PTHR47371:SF3">
    <property type="entry name" value="PHOSPHOGLYCEROL TRANSFERASE I"/>
    <property type="match status" value="1"/>
</dbReference>
<feature type="transmembrane region" description="Helical" evidence="9">
    <location>
        <begin position="12"/>
        <end position="34"/>
    </location>
</feature>
<keyword evidence="7" id="KW-0464">Manganese</keyword>
<evidence type="ECO:0000256" key="9">
    <source>
        <dbReference type="SAM" id="Phobius"/>
    </source>
</evidence>
<dbReference type="Pfam" id="PF00884">
    <property type="entry name" value="Sulfatase"/>
    <property type="match status" value="1"/>
</dbReference>
<accession>A0A840D3Y6</accession>
<feature type="transmembrane region" description="Helical" evidence="9">
    <location>
        <begin position="174"/>
        <end position="195"/>
    </location>
</feature>
<feature type="domain" description="Sulfatase N-terminal" evidence="10">
    <location>
        <begin position="271"/>
        <end position="551"/>
    </location>
</feature>
<dbReference type="PROSITE" id="PS51257">
    <property type="entry name" value="PROKAR_LIPOPROTEIN"/>
    <property type="match status" value="1"/>
</dbReference>
<dbReference type="InterPro" id="IPR017850">
    <property type="entry name" value="Alkaline_phosphatase_core_sf"/>
</dbReference>
<feature type="binding site" evidence="8">
    <location>
        <position position="497"/>
    </location>
    <ligand>
        <name>Mn(2+)</name>
        <dbReference type="ChEBI" id="CHEBI:29035"/>
    </ligand>
</feature>
<dbReference type="GO" id="GO:0046872">
    <property type="term" value="F:metal ion binding"/>
    <property type="evidence" value="ECO:0007669"/>
    <property type="project" value="UniProtKB-KW"/>
</dbReference>
<feature type="transmembrane region" description="Helical" evidence="9">
    <location>
        <begin position="92"/>
        <end position="114"/>
    </location>
</feature>
<comment type="subcellular location">
    <subcellularLocation>
        <location evidence="1">Cell membrane</location>
        <topology evidence="1">Multi-pass membrane protein</topology>
    </subcellularLocation>
</comment>
<dbReference type="Proteomes" id="UP000560658">
    <property type="component" value="Unassembled WGS sequence"/>
</dbReference>
<feature type="binding site" evidence="7">
    <location>
        <position position="443"/>
    </location>
    <ligand>
        <name>substrate</name>
    </ligand>
</feature>
<proteinExistence type="predicted"/>
<keyword evidence="5 9" id="KW-0472">Membrane</keyword>
<feature type="transmembrane region" description="Helical" evidence="9">
    <location>
        <begin position="54"/>
        <end position="80"/>
    </location>
</feature>
<keyword evidence="4 9" id="KW-1133">Transmembrane helix</keyword>
<evidence type="ECO:0000256" key="7">
    <source>
        <dbReference type="PIRSR" id="PIRSR005091-2"/>
    </source>
</evidence>
<evidence type="ECO:0000256" key="5">
    <source>
        <dbReference type="ARBA" id="ARBA00023136"/>
    </source>
</evidence>
<gene>
    <name evidence="11" type="ORF">GGR06_000929</name>
</gene>
<reference evidence="11" key="1">
    <citation type="submission" date="2020-08" db="EMBL/GenBank/DDBJ databases">
        <title>Genomic Encyclopedia of Type Strains, Phase IV (KMG-IV): sequencing the most valuable type-strain genomes for metagenomic binning, comparative biology and taxonomic classification.</title>
        <authorList>
            <person name="Goeker M."/>
        </authorList>
    </citation>
    <scope>NUCLEOTIDE SEQUENCE [LARGE SCALE GENOMIC DNA]</scope>
    <source>
        <strain evidence="11">DSM 105720</strain>
    </source>
</reference>
<dbReference type="EMBL" id="JACIER010000003">
    <property type="protein sequence ID" value="MBB4043162.1"/>
    <property type="molecule type" value="Genomic_DNA"/>
</dbReference>
<dbReference type="SUPFAM" id="SSF53649">
    <property type="entry name" value="Alkaline phosphatase-like"/>
    <property type="match status" value="1"/>
</dbReference>
<feature type="binding site" evidence="8">
    <location>
        <position position="278"/>
    </location>
    <ligand>
        <name>Mn(2+)</name>
        <dbReference type="ChEBI" id="CHEBI:29035"/>
    </ligand>
</feature>
<evidence type="ECO:0000256" key="6">
    <source>
        <dbReference type="PIRSR" id="PIRSR005091-1"/>
    </source>
</evidence>